<dbReference type="EMBL" id="JANPWB010000011">
    <property type="protein sequence ID" value="KAJ1126875.1"/>
    <property type="molecule type" value="Genomic_DNA"/>
</dbReference>
<proteinExistence type="predicted"/>
<protein>
    <submittedName>
        <fullName evidence="2">Uncharacterized protein</fullName>
    </submittedName>
</protein>
<gene>
    <name evidence="2" type="ORF">NDU88_005281</name>
</gene>
<name>A0AAV7PN73_PLEWA</name>
<evidence type="ECO:0000313" key="2">
    <source>
        <dbReference type="EMBL" id="KAJ1126875.1"/>
    </source>
</evidence>
<keyword evidence="3" id="KW-1185">Reference proteome</keyword>
<sequence length="97" mass="10273">MLLLPSAPIGLGGGGGPRDNELDGAACPERPKEKKRVLARARGDAVKQQVKANWALKSGGPQEEELVLAQVRGGDVRHRGYGRSLPPSGHWRGGCLL</sequence>
<comment type="caution">
    <text evidence="2">The sequence shown here is derived from an EMBL/GenBank/DDBJ whole genome shotgun (WGS) entry which is preliminary data.</text>
</comment>
<evidence type="ECO:0000313" key="3">
    <source>
        <dbReference type="Proteomes" id="UP001066276"/>
    </source>
</evidence>
<feature type="region of interest" description="Disordered" evidence="1">
    <location>
        <begin position="1"/>
        <end position="33"/>
    </location>
</feature>
<reference evidence="2" key="1">
    <citation type="journal article" date="2022" name="bioRxiv">
        <title>Sequencing and chromosome-scale assembly of the giantPleurodeles waltlgenome.</title>
        <authorList>
            <person name="Brown T."/>
            <person name="Elewa A."/>
            <person name="Iarovenko S."/>
            <person name="Subramanian E."/>
            <person name="Araus A.J."/>
            <person name="Petzold A."/>
            <person name="Susuki M."/>
            <person name="Suzuki K.-i.T."/>
            <person name="Hayashi T."/>
            <person name="Toyoda A."/>
            <person name="Oliveira C."/>
            <person name="Osipova E."/>
            <person name="Leigh N.D."/>
            <person name="Simon A."/>
            <person name="Yun M.H."/>
        </authorList>
    </citation>
    <scope>NUCLEOTIDE SEQUENCE</scope>
    <source>
        <strain evidence="2">20211129_DDA</strain>
        <tissue evidence="2">Liver</tissue>
    </source>
</reference>
<organism evidence="2 3">
    <name type="scientific">Pleurodeles waltl</name>
    <name type="common">Iberian ribbed newt</name>
    <dbReference type="NCBI Taxonomy" id="8319"/>
    <lineage>
        <taxon>Eukaryota</taxon>
        <taxon>Metazoa</taxon>
        <taxon>Chordata</taxon>
        <taxon>Craniata</taxon>
        <taxon>Vertebrata</taxon>
        <taxon>Euteleostomi</taxon>
        <taxon>Amphibia</taxon>
        <taxon>Batrachia</taxon>
        <taxon>Caudata</taxon>
        <taxon>Salamandroidea</taxon>
        <taxon>Salamandridae</taxon>
        <taxon>Pleurodelinae</taxon>
        <taxon>Pleurodeles</taxon>
    </lineage>
</organism>
<accession>A0AAV7PN73</accession>
<dbReference type="AlphaFoldDB" id="A0AAV7PN73"/>
<evidence type="ECO:0000256" key="1">
    <source>
        <dbReference type="SAM" id="MobiDB-lite"/>
    </source>
</evidence>
<dbReference type="Proteomes" id="UP001066276">
    <property type="component" value="Chromosome 7"/>
</dbReference>